<organism evidence="1 2">
    <name type="scientific">Prorocentrum cordatum</name>
    <dbReference type="NCBI Taxonomy" id="2364126"/>
    <lineage>
        <taxon>Eukaryota</taxon>
        <taxon>Sar</taxon>
        <taxon>Alveolata</taxon>
        <taxon>Dinophyceae</taxon>
        <taxon>Prorocentrales</taxon>
        <taxon>Prorocentraceae</taxon>
        <taxon>Prorocentrum</taxon>
    </lineage>
</organism>
<name>A0ABN9SUC6_9DINO</name>
<protein>
    <submittedName>
        <fullName evidence="1">Uncharacterized protein</fullName>
    </submittedName>
</protein>
<accession>A0ABN9SUC6</accession>
<gene>
    <name evidence="1" type="ORF">PCOR1329_LOCUS32725</name>
</gene>
<proteinExistence type="predicted"/>
<keyword evidence="2" id="KW-1185">Reference proteome</keyword>
<dbReference type="EMBL" id="CAUYUJ010013381">
    <property type="protein sequence ID" value="CAK0836112.1"/>
    <property type="molecule type" value="Genomic_DNA"/>
</dbReference>
<dbReference type="Proteomes" id="UP001189429">
    <property type="component" value="Unassembled WGS sequence"/>
</dbReference>
<evidence type="ECO:0000313" key="1">
    <source>
        <dbReference type="EMBL" id="CAK0836112.1"/>
    </source>
</evidence>
<reference evidence="1" key="1">
    <citation type="submission" date="2023-10" db="EMBL/GenBank/DDBJ databases">
        <authorList>
            <person name="Chen Y."/>
            <person name="Shah S."/>
            <person name="Dougan E. K."/>
            <person name="Thang M."/>
            <person name="Chan C."/>
        </authorList>
    </citation>
    <scope>NUCLEOTIDE SEQUENCE [LARGE SCALE GENOMIC DNA]</scope>
</reference>
<evidence type="ECO:0000313" key="2">
    <source>
        <dbReference type="Proteomes" id="UP001189429"/>
    </source>
</evidence>
<comment type="caution">
    <text evidence="1">The sequence shown here is derived from an EMBL/GenBank/DDBJ whole genome shotgun (WGS) entry which is preliminary data.</text>
</comment>
<sequence length="180" mass="18814">MGGPTAKASGCAPDSKAEKVGVLVSDMSVGDVLGLENTRFCKQRSQCDPETQEELRKPGALVGGAVDNSAEACAQDWFVGELSVGTQTVDQVEGEGQQQGVGSVKSDADRVEQLALEKPFWATHPLGAVRAQAETEALGAAMLAKAALQRGDIAEGLRLLEAAQAKHLESVPRRPGECSE</sequence>